<evidence type="ECO:0000256" key="7">
    <source>
        <dbReference type="ARBA" id="ARBA00048539"/>
    </source>
</evidence>
<dbReference type="GO" id="GO:0005737">
    <property type="term" value="C:cytoplasm"/>
    <property type="evidence" value="ECO:0007669"/>
    <property type="project" value="UniProtKB-SubCell"/>
</dbReference>
<keyword evidence="6 8" id="KW-0067">ATP-binding</keyword>
<dbReference type="InterPro" id="IPR015262">
    <property type="entry name" value="tRNA_Ile_lys_synt_subst-bd"/>
</dbReference>
<dbReference type="GO" id="GO:0032267">
    <property type="term" value="F:tRNA(Ile)-lysidine synthase activity"/>
    <property type="evidence" value="ECO:0007669"/>
    <property type="project" value="UniProtKB-EC"/>
</dbReference>
<comment type="caution">
    <text evidence="10">The sequence shown here is derived from an EMBL/GenBank/DDBJ whole genome shotgun (WGS) entry which is preliminary data.</text>
</comment>
<keyword evidence="4 8" id="KW-0819">tRNA processing</keyword>
<dbReference type="SUPFAM" id="SSF52402">
    <property type="entry name" value="Adenine nucleotide alpha hydrolases-like"/>
    <property type="match status" value="1"/>
</dbReference>
<feature type="domain" description="Lysidine-tRNA(Ile) synthetase C-terminal" evidence="9">
    <location>
        <begin position="359"/>
        <end position="424"/>
    </location>
</feature>
<sequence>MSLESRLLDALQPWRTAPHWRVAFSGGLDSTVLLHLLARLSTREQLPPISAIHVHHGLQPAAEEWPTHCQSVCERLGVTLRVAHVQVASGPSLERAAREARYEVFSEHLKPAEVLLTAQHRDDQAETMLFRLLRGAGVRGLAGMPAVRALGEGWLVRPLLDVGRNELEVYAREHGLVWVEDPSNQCFDHSRNFLRHRVMPVLQQRWPSAATSMVRAAKHLGEAQHLLNDLAEIDLRQAQVGGRYPWLGVPSLCLSSLRTLSPARQRNALRHWLVNWTTLPDTDHWAGWDALRDAASDAAPIWPLADGELHRGDGRIWWLSGPWLVTPSASVDWLRPDCRLQLPGNGSVRLKKHGTEGSLQVRYRRGGESLNLPGRGHRDLKRLLNEAGLPSFARARLPLLYCGDELVAVANLPQFDVQALSLSWTPPADARFELMGSFE</sequence>
<dbReference type="PATRIC" id="fig|316.101.peg.337"/>
<dbReference type="HAMAP" id="MF_01161">
    <property type="entry name" value="tRNA_Ile_lys_synt"/>
    <property type="match status" value="1"/>
</dbReference>
<dbReference type="NCBIfam" id="TIGR02432">
    <property type="entry name" value="lysidine_TilS_N"/>
    <property type="match status" value="1"/>
</dbReference>
<dbReference type="InterPro" id="IPR012094">
    <property type="entry name" value="tRNA_Ile_lys_synt"/>
</dbReference>
<evidence type="ECO:0000256" key="8">
    <source>
        <dbReference type="HAMAP-Rule" id="MF_01161"/>
    </source>
</evidence>
<organism evidence="10 11">
    <name type="scientific">Stutzerimonas stutzeri</name>
    <name type="common">Pseudomonas stutzeri</name>
    <dbReference type="NCBI Taxonomy" id="316"/>
    <lineage>
        <taxon>Bacteria</taxon>
        <taxon>Pseudomonadati</taxon>
        <taxon>Pseudomonadota</taxon>
        <taxon>Gammaproteobacteria</taxon>
        <taxon>Pseudomonadales</taxon>
        <taxon>Pseudomonadaceae</taxon>
        <taxon>Stutzerimonas</taxon>
    </lineage>
</organism>
<comment type="function">
    <text evidence="8">Ligates lysine onto the cytidine present at position 34 of the AUA codon-specific tRNA(Ile) that contains the anticodon CAU, in an ATP-dependent manner. Cytidine is converted to lysidine, thus changing the amino acid specificity of the tRNA from methionine to isoleucine.</text>
</comment>
<name>A0A0D9APW8_STUST</name>
<dbReference type="NCBIfam" id="TIGR02433">
    <property type="entry name" value="lysidine_TilS_C"/>
    <property type="match status" value="1"/>
</dbReference>
<comment type="catalytic activity">
    <reaction evidence="7 8">
        <text>cytidine(34) in tRNA(Ile2) + L-lysine + ATP = lysidine(34) in tRNA(Ile2) + AMP + diphosphate + H(+)</text>
        <dbReference type="Rhea" id="RHEA:43744"/>
        <dbReference type="Rhea" id="RHEA-COMP:10625"/>
        <dbReference type="Rhea" id="RHEA-COMP:10670"/>
        <dbReference type="ChEBI" id="CHEBI:15378"/>
        <dbReference type="ChEBI" id="CHEBI:30616"/>
        <dbReference type="ChEBI" id="CHEBI:32551"/>
        <dbReference type="ChEBI" id="CHEBI:33019"/>
        <dbReference type="ChEBI" id="CHEBI:82748"/>
        <dbReference type="ChEBI" id="CHEBI:83665"/>
        <dbReference type="ChEBI" id="CHEBI:456215"/>
        <dbReference type="EC" id="6.3.4.19"/>
    </reaction>
</comment>
<comment type="similarity">
    <text evidence="8">Belongs to the tRNA(Ile)-lysidine synthase family.</text>
</comment>
<evidence type="ECO:0000256" key="5">
    <source>
        <dbReference type="ARBA" id="ARBA00022741"/>
    </source>
</evidence>
<dbReference type="InterPro" id="IPR012795">
    <property type="entry name" value="tRNA_Ile_lys_synt_N"/>
</dbReference>
<comment type="subcellular location">
    <subcellularLocation>
        <location evidence="1 8">Cytoplasm</location>
    </subcellularLocation>
</comment>
<evidence type="ECO:0000256" key="3">
    <source>
        <dbReference type="ARBA" id="ARBA00022598"/>
    </source>
</evidence>
<dbReference type="SMART" id="SM00977">
    <property type="entry name" value="TilS_C"/>
    <property type="match status" value="1"/>
</dbReference>
<evidence type="ECO:0000256" key="4">
    <source>
        <dbReference type="ARBA" id="ARBA00022694"/>
    </source>
</evidence>
<dbReference type="Gene3D" id="1.20.59.20">
    <property type="match status" value="1"/>
</dbReference>
<keyword evidence="3 8" id="KW-0436">Ligase</keyword>
<dbReference type="CDD" id="cd01992">
    <property type="entry name" value="TilS_N"/>
    <property type="match status" value="1"/>
</dbReference>
<comment type="domain">
    <text evidence="8">The N-terminal region contains the highly conserved SGGXDS motif, predicted to be a P-loop motif involved in ATP binding.</text>
</comment>
<dbReference type="PANTHER" id="PTHR43033">
    <property type="entry name" value="TRNA(ILE)-LYSIDINE SYNTHASE-RELATED"/>
    <property type="match status" value="1"/>
</dbReference>
<dbReference type="Pfam" id="PF09179">
    <property type="entry name" value="TilS"/>
    <property type="match status" value="1"/>
</dbReference>
<dbReference type="Pfam" id="PF11734">
    <property type="entry name" value="TilS_C"/>
    <property type="match status" value="1"/>
</dbReference>
<dbReference type="RefSeq" id="WP_045161299.1">
    <property type="nucleotide sequence ID" value="NZ_JYHV01000013.1"/>
</dbReference>
<evidence type="ECO:0000313" key="10">
    <source>
        <dbReference type="EMBL" id="KJH83058.1"/>
    </source>
</evidence>
<evidence type="ECO:0000256" key="2">
    <source>
        <dbReference type="ARBA" id="ARBA00022490"/>
    </source>
</evidence>
<reference evidence="10 11" key="1">
    <citation type="submission" date="2015-02" db="EMBL/GenBank/DDBJ databases">
        <title>Draft genome sequence of Pseudomonas stutzeri NT0128 isolated from wheat (Triticum turgidum) rhizosphere.</title>
        <authorList>
            <person name="Tovi N."/>
            <person name="Frenk S."/>
            <person name="Hadar Y."/>
            <person name="Minz D."/>
        </authorList>
    </citation>
    <scope>NUCLEOTIDE SEQUENCE [LARGE SCALE GENOMIC DNA]</scope>
    <source>
        <strain evidence="10 11">NT0128</strain>
    </source>
</reference>
<dbReference type="Pfam" id="PF01171">
    <property type="entry name" value="ATP_bind_3"/>
    <property type="match status" value="1"/>
</dbReference>
<dbReference type="InterPro" id="IPR012796">
    <property type="entry name" value="Lysidine-tRNA-synth_C"/>
</dbReference>
<feature type="binding site" evidence="8">
    <location>
        <begin position="25"/>
        <end position="30"/>
    </location>
    <ligand>
        <name>ATP</name>
        <dbReference type="ChEBI" id="CHEBI:30616"/>
    </ligand>
</feature>
<dbReference type="EMBL" id="JYHV01000013">
    <property type="protein sequence ID" value="KJH83058.1"/>
    <property type="molecule type" value="Genomic_DNA"/>
</dbReference>
<protein>
    <recommendedName>
        <fullName evidence="8">tRNA(Ile)-lysidine synthase</fullName>
        <ecNumber evidence="8">6.3.4.19</ecNumber>
    </recommendedName>
    <alternativeName>
        <fullName evidence="8">tRNA(Ile)-2-lysyl-cytidine synthase</fullName>
    </alternativeName>
    <alternativeName>
        <fullName evidence="8">tRNA(Ile)-lysidine synthetase</fullName>
    </alternativeName>
</protein>
<evidence type="ECO:0000256" key="6">
    <source>
        <dbReference type="ARBA" id="ARBA00022840"/>
    </source>
</evidence>
<dbReference type="EC" id="6.3.4.19" evidence="8"/>
<dbReference type="InterPro" id="IPR014729">
    <property type="entry name" value="Rossmann-like_a/b/a_fold"/>
</dbReference>
<dbReference type="Gene3D" id="3.40.50.620">
    <property type="entry name" value="HUPs"/>
    <property type="match status" value="1"/>
</dbReference>
<keyword evidence="2 8" id="KW-0963">Cytoplasm</keyword>
<gene>
    <name evidence="8" type="primary">tilS</name>
    <name evidence="10" type="ORF">UF78_06720</name>
</gene>
<dbReference type="AlphaFoldDB" id="A0A0D9APW8"/>
<evidence type="ECO:0000259" key="9">
    <source>
        <dbReference type="SMART" id="SM00977"/>
    </source>
</evidence>
<dbReference type="PANTHER" id="PTHR43033:SF1">
    <property type="entry name" value="TRNA(ILE)-LYSIDINE SYNTHASE-RELATED"/>
    <property type="match status" value="1"/>
</dbReference>
<dbReference type="InterPro" id="IPR011063">
    <property type="entry name" value="TilS/TtcA_N"/>
</dbReference>
<dbReference type="Proteomes" id="UP000032487">
    <property type="component" value="Unassembled WGS sequence"/>
</dbReference>
<dbReference type="OrthoDB" id="9807403at2"/>
<dbReference type="GO" id="GO:0006400">
    <property type="term" value="P:tRNA modification"/>
    <property type="evidence" value="ECO:0007669"/>
    <property type="project" value="UniProtKB-UniRule"/>
</dbReference>
<proteinExistence type="inferred from homology"/>
<dbReference type="SUPFAM" id="SSF56037">
    <property type="entry name" value="PheT/TilS domain"/>
    <property type="match status" value="1"/>
</dbReference>
<dbReference type="GO" id="GO:0005524">
    <property type="term" value="F:ATP binding"/>
    <property type="evidence" value="ECO:0007669"/>
    <property type="project" value="UniProtKB-UniRule"/>
</dbReference>
<keyword evidence="5 8" id="KW-0547">Nucleotide-binding</keyword>
<evidence type="ECO:0000313" key="11">
    <source>
        <dbReference type="Proteomes" id="UP000032487"/>
    </source>
</evidence>
<dbReference type="SUPFAM" id="SSF82829">
    <property type="entry name" value="MesJ substrate recognition domain-like"/>
    <property type="match status" value="1"/>
</dbReference>
<evidence type="ECO:0000256" key="1">
    <source>
        <dbReference type="ARBA" id="ARBA00004496"/>
    </source>
</evidence>
<accession>A0A0D9APW8</accession>